<dbReference type="Proteomes" id="UP000260943">
    <property type="component" value="Unassembled WGS sequence"/>
</dbReference>
<protein>
    <recommendedName>
        <fullName evidence="5">Recombinase</fullName>
    </recommendedName>
</protein>
<keyword evidence="2" id="KW-0175">Coiled coil</keyword>
<sequence>MKCTGSISRGAGAEKHNTRVCYRDEEHTPENIDFERRAQNVVLVNRSIEEVYHTSFGAALQEYNAKQVAKGHGERQIPDYLAKVREGKKLHDMYEFVVQCGNMDVHPDAEICTAVYKDFLEGFRARYGANFAVKQAIIHMDEAVPHMHLEVVPVAQSKRGLSVQNSMNKAVTQSGHGDYKDMLMGWDEVLTGAMKEHGLTRIIGDKEKQMGGVDIDTYRRTKQAVKTSEDRLECLQQEIEEVQPLAVTFGESARTLWKARSDGDREKGFGVEIESLRERISGLERSNQRAREYKGELDRDIDRLGERVRAAREGCAALRERVTQLVQRARYVPDRVSEYTKEIAARLGKRVMDRLGVDLERARSAAAYYNRTHGVSQRGRGIDR</sequence>
<proteinExistence type="inferred from homology"/>
<dbReference type="RefSeq" id="WP_117680481.1">
    <property type="nucleotide sequence ID" value="NZ_QSRJ01000027.1"/>
</dbReference>
<name>A0A3E4QND3_9ACTN</name>
<evidence type="ECO:0000313" key="4">
    <source>
        <dbReference type="Proteomes" id="UP000260943"/>
    </source>
</evidence>
<dbReference type="CDD" id="cd17242">
    <property type="entry name" value="MobM_relaxase"/>
    <property type="match status" value="1"/>
</dbReference>
<dbReference type="GO" id="GO:0003677">
    <property type="term" value="F:DNA binding"/>
    <property type="evidence" value="ECO:0007669"/>
    <property type="project" value="InterPro"/>
</dbReference>
<evidence type="ECO:0008006" key="5">
    <source>
        <dbReference type="Google" id="ProtNLM"/>
    </source>
</evidence>
<dbReference type="InterPro" id="IPR001668">
    <property type="entry name" value="Mob_Pre"/>
</dbReference>
<organism evidence="3 4">
    <name type="scientific">Collinsella tanakaei</name>
    <dbReference type="NCBI Taxonomy" id="626935"/>
    <lineage>
        <taxon>Bacteria</taxon>
        <taxon>Bacillati</taxon>
        <taxon>Actinomycetota</taxon>
        <taxon>Coriobacteriia</taxon>
        <taxon>Coriobacteriales</taxon>
        <taxon>Coriobacteriaceae</taxon>
        <taxon>Collinsella</taxon>
    </lineage>
</organism>
<accession>A0A3E4QND3</accession>
<feature type="coiled-coil region" evidence="2">
    <location>
        <begin position="273"/>
        <end position="321"/>
    </location>
</feature>
<reference evidence="3 4" key="1">
    <citation type="submission" date="2018-08" db="EMBL/GenBank/DDBJ databases">
        <title>A genome reference for cultivated species of the human gut microbiota.</title>
        <authorList>
            <person name="Zou Y."/>
            <person name="Xue W."/>
            <person name="Luo G."/>
        </authorList>
    </citation>
    <scope>NUCLEOTIDE SEQUENCE [LARGE SCALE GENOMIC DNA]</scope>
    <source>
        <strain evidence="3 4">TF08-14</strain>
    </source>
</reference>
<comment type="similarity">
    <text evidence="1">Belongs to the plasmid mobilization pre family.</text>
</comment>
<evidence type="ECO:0000313" key="3">
    <source>
        <dbReference type="EMBL" id="RGL06868.1"/>
    </source>
</evidence>
<dbReference type="EMBL" id="QSRJ01000027">
    <property type="protein sequence ID" value="RGL06868.1"/>
    <property type="molecule type" value="Genomic_DNA"/>
</dbReference>
<dbReference type="Gene3D" id="3.30.930.30">
    <property type="match status" value="1"/>
</dbReference>
<evidence type="ECO:0000256" key="1">
    <source>
        <dbReference type="ARBA" id="ARBA00010657"/>
    </source>
</evidence>
<gene>
    <name evidence="3" type="ORF">DXC81_11350</name>
</gene>
<dbReference type="AlphaFoldDB" id="A0A3E4QND3"/>
<dbReference type="GO" id="GO:0006310">
    <property type="term" value="P:DNA recombination"/>
    <property type="evidence" value="ECO:0007669"/>
    <property type="project" value="InterPro"/>
</dbReference>
<comment type="caution">
    <text evidence="3">The sequence shown here is derived from an EMBL/GenBank/DDBJ whole genome shotgun (WGS) entry which is preliminary data.</text>
</comment>
<evidence type="ECO:0000256" key="2">
    <source>
        <dbReference type="SAM" id="Coils"/>
    </source>
</evidence>
<dbReference type="Pfam" id="PF01076">
    <property type="entry name" value="Mob_Pre"/>
    <property type="match status" value="1"/>
</dbReference>